<feature type="compositionally biased region" description="Acidic residues" evidence="1">
    <location>
        <begin position="255"/>
        <end position="268"/>
    </location>
</feature>
<evidence type="ECO:0000256" key="1">
    <source>
        <dbReference type="SAM" id="MobiDB-lite"/>
    </source>
</evidence>
<dbReference type="InterPro" id="IPR056542">
    <property type="entry name" value="Ig-like_POM152_1st"/>
</dbReference>
<evidence type="ECO:0000256" key="2">
    <source>
        <dbReference type="SAM" id="Phobius"/>
    </source>
</evidence>
<reference evidence="8" key="1">
    <citation type="submission" date="2023-03" db="EMBL/GenBank/DDBJ databases">
        <title>Massive genome expansion in bonnet fungi (Mycena s.s.) driven by repeated elements and novel gene families across ecological guilds.</title>
        <authorList>
            <consortium name="Lawrence Berkeley National Laboratory"/>
            <person name="Harder C.B."/>
            <person name="Miyauchi S."/>
            <person name="Viragh M."/>
            <person name="Kuo A."/>
            <person name="Thoen E."/>
            <person name="Andreopoulos B."/>
            <person name="Lu D."/>
            <person name="Skrede I."/>
            <person name="Drula E."/>
            <person name="Henrissat B."/>
            <person name="Morin E."/>
            <person name="Kohler A."/>
            <person name="Barry K."/>
            <person name="LaButti K."/>
            <person name="Morin E."/>
            <person name="Salamov A."/>
            <person name="Lipzen A."/>
            <person name="Mereny Z."/>
            <person name="Hegedus B."/>
            <person name="Baldrian P."/>
            <person name="Stursova M."/>
            <person name="Weitz H."/>
            <person name="Taylor A."/>
            <person name="Grigoriev I.V."/>
            <person name="Nagy L.G."/>
            <person name="Martin F."/>
            <person name="Kauserud H."/>
        </authorList>
    </citation>
    <scope>NUCLEOTIDE SEQUENCE</scope>
    <source>
        <strain evidence="8">9144</strain>
    </source>
</reference>
<evidence type="ECO:0000313" key="8">
    <source>
        <dbReference type="EMBL" id="KAJ7225386.1"/>
    </source>
</evidence>
<feature type="transmembrane region" description="Helical" evidence="2">
    <location>
        <begin position="90"/>
        <end position="110"/>
    </location>
</feature>
<evidence type="ECO:0000259" key="6">
    <source>
        <dbReference type="Pfam" id="PF24519"/>
    </source>
</evidence>
<dbReference type="InterPro" id="IPR056543">
    <property type="entry name" value="Ig-like_POM152_9th"/>
</dbReference>
<protein>
    <recommendedName>
        <fullName evidence="10">Nucleoporin Pom152</fullName>
    </recommendedName>
</protein>
<keyword evidence="9" id="KW-1185">Reference proteome</keyword>
<organism evidence="8 9">
    <name type="scientific">Mycena pura</name>
    <dbReference type="NCBI Taxonomy" id="153505"/>
    <lineage>
        <taxon>Eukaryota</taxon>
        <taxon>Fungi</taxon>
        <taxon>Dikarya</taxon>
        <taxon>Basidiomycota</taxon>
        <taxon>Agaricomycotina</taxon>
        <taxon>Agaricomycetes</taxon>
        <taxon>Agaricomycetidae</taxon>
        <taxon>Agaricales</taxon>
        <taxon>Marasmiineae</taxon>
        <taxon>Mycenaceae</taxon>
        <taxon>Mycena</taxon>
    </lineage>
</organism>
<dbReference type="GO" id="GO:0006606">
    <property type="term" value="P:protein import into nucleus"/>
    <property type="evidence" value="ECO:0007669"/>
    <property type="project" value="TreeGrafter"/>
</dbReference>
<keyword evidence="2" id="KW-0812">Transmembrane</keyword>
<gene>
    <name evidence="8" type="ORF">GGX14DRAFT_489278</name>
</gene>
<dbReference type="PANTHER" id="PTHR28206">
    <property type="entry name" value="NUCLEOPORIN POM152"/>
    <property type="match status" value="1"/>
</dbReference>
<feature type="compositionally biased region" description="Polar residues" evidence="1">
    <location>
        <begin position="269"/>
        <end position="281"/>
    </location>
</feature>
<dbReference type="GO" id="GO:0070762">
    <property type="term" value="C:nuclear pore transmembrane ring"/>
    <property type="evidence" value="ECO:0007669"/>
    <property type="project" value="TreeGrafter"/>
</dbReference>
<dbReference type="Proteomes" id="UP001219525">
    <property type="component" value="Unassembled WGS sequence"/>
</dbReference>
<dbReference type="Pfam" id="PF24527">
    <property type="entry name" value="Ig-like_Pom152_9"/>
    <property type="match status" value="1"/>
</dbReference>
<keyword evidence="2" id="KW-1133">Transmembrane helix</keyword>
<dbReference type="InterPro" id="IPR056540">
    <property type="entry name" value="TMD_POM152"/>
</dbReference>
<dbReference type="Pfam" id="PF24519">
    <property type="entry name" value="Ig-like_Pom152_1"/>
    <property type="match status" value="1"/>
</dbReference>
<dbReference type="InterPro" id="IPR056541">
    <property type="entry name" value="Ig-like_POM152"/>
</dbReference>
<feature type="region of interest" description="Disordered" evidence="1">
    <location>
        <begin position="238"/>
        <end position="281"/>
    </location>
</feature>
<sequence length="1277" mass="141014">MASSSPPPPPPLRPLIPEKFIDVPAQRLYLLSLCFLCQAVKAIDFLWYTASSDETLALCRKWLLFDTVFCLALTQLRIPRLNYSRTVVMLQLLLVVLLDGLMFGGLSLNLGRGRRESAFILHPELAATPGPFSVFYVLNMLSFGLLGSDTFGSKDSHLLGQHTVRMSPISTARLNPQSSTFCLAEPGSSVLIPVLLNNTDVSALRYSLVPLSYVPDGGSGKIESFQLLSKDLKAMKQTHSANLRPSTLATRRDQEDEYDEYDDDDTDSSAESPNTASTLQKTQSVVHLELSRFGTVRLEQVVDASGVEARLAYPSEVTVVPCPRAEFIEDTSAAVLCAGQHQDLELSIDIRGVPPLSLRWFRVVNERAEHFVVEGIDSDLSDSRGKWSGQGEPQELKVPLTVSLSSAGSYFYALEEVVDALGNTVRLEIPTLDPSAANSKTTRSLRVLRTPTVSFKNCSPGSPASLLIGSESHLSIYTNDADPFDAPWEVTLSYKPADGSEDTLATKRFHPWTKTLATLGSRRELDVRATAPGEYTISSVHGKWCAGDVLSPETCVVVEKPKPTAEIEWKKIHECSGDTGVSASLVLHGIPPFQVYYSVQRDAEPPRESSKTFPTSRGELSIQPSQAGHYMFAFTYISDANYRRVELNGPSINQAIHPLASAAFAGPQKRRLSSCAGSTVDIDVELRGTGPWKLEVRVVSPTGSSTLQIEDIKTPKTTLQIPIPPRVDRDGGSFDVDLVSIEDVYECKRPVSVPTVSVTVRRVTPTAKFYGENITVLEQERASLPLRLTGDGPWRLKYRREGSDYIQSAGLNSANDYLHVTDAGLYQILDVTDSQCPGFVIAEASTFRVDWIQRPSAKLSTETAAAATYEDYNASYILASICENMEDHIDLDLTGKPPFEIMYNIAQDNDNGGTKLLGQPTFNSIQPRTRFELHTSNPGRVYYEVKQIGDAAYPLSKHKNAVIPRSQRLLFEQHVSMRPSARFRTRDRMSYCLNDAFVAQDPLSLDGFILLEGTPPFQLRLSIKNYGTSHVHIMTVEISESSWKIDLPSYEFKSIGPHLVVLESVADASSCPHAPLDLLSNSIWVDVAETAAIIPADRREHYCIGDVSQFQLEGIPPWTIGYTINGKAYLEDANVSPFSLIQQQPGEFTITSIAHQQKMCKAVVTDLRIHVHSLPSAQVGHGKRIYQDIHEGDQAEIVFTLIGEPPFTFTYQRAEPSPKKGGKPGKVLETHTVSRVTAHEYSIFSAMEGTWTVTSISDRYCRYPPIQADASLEKQRH</sequence>
<dbReference type="Pfam" id="PF24312">
    <property type="entry name" value="Ig-like_POM152"/>
    <property type="match status" value="2"/>
</dbReference>
<feature type="domain" description="Nucleoporin POM152 first Ig-like" evidence="6">
    <location>
        <begin position="171"/>
        <end position="319"/>
    </location>
</feature>
<feature type="transmembrane region" description="Helical" evidence="2">
    <location>
        <begin position="28"/>
        <end position="50"/>
    </location>
</feature>
<dbReference type="EMBL" id="JARJCW010000004">
    <property type="protein sequence ID" value="KAJ7225386.1"/>
    <property type="molecule type" value="Genomic_DNA"/>
</dbReference>
<feature type="transmembrane region" description="Helical" evidence="2">
    <location>
        <begin position="62"/>
        <end position="78"/>
    </location>
</feature>
<feature type="compositionally biased region" description="Polar residues" evidence="1">
    <location>
        <begin position="238"/>
        <end position="249"/>
    </location>
</feature>
<dbReference type="GO" id="GO:0017056">
    <property type="term" value="F:structural constituent of nuclear pore"/>
    <property type="evidence" value="ECO:0007669"/>
    <property type="project" value="InterPro"/>
</dbReference>
<evidence type="ECO:0000259" key="5">
    <source>
        <dbReference type="Pfam" id="PF24312"/>
    </source>
</evidence>
<dbReference type="AlphaFoldDB" id="A0AAD6YPL0"/>
<feature type="domain" description="Nucleoporin POM152 immunoglobulin-like" evidence="3">
    <location>
        <begin position="560"/>
        <end position="661"/>
    </location>
</feature>
<evidence type="ECO:0000259" key="4">
    <source>
        <dbReference type="Pfam" id="PF24097"/>
    </source>
</evidence>
<dbReference type="PANTHER" id="PTHR28206:SF1">
    <property type="entry name" value="NUCLEOPORIN POM152"/>
    <property type="match status" value="1"/>
</dbReference>
<name>A0AAD6YPL0_9AGAR</name>
<dbReference type="GO" id="GO:0006999">
    <property type="term" value="P:nuclear pore organization"/>
    <property type="evidence" value="ECO:0007669"/>
    <property type="project" value="TreeGrafter"/>
</dbReference>
<feature type="domain" description="Nucleoporin POM152 N-terminal transmembrane" evidence="4">
    <location>
        <begin position="22"/>
        <end position="106"/>
    </location>
</feature>
<evidence type="ECO:0008006" key="10">
    <source>
        <dbReference type="Google" id="ProtNLM"/>
    </source>
</evidence>
<dbReference type="InterPro" id="IPR056544">
    <property type="entry name" value="Ig_POM152"/>
</dbReference>
<dbReference type="Pfam" id="PF23664">
    <property type="entry name" value="Ig_Pom152"/>
    <property type="match status" value="2"/>
</dbReference>
<feature type="domain" description="Nucleoporin POM152 Ig-like" evidence="5">
    <location>
        <begin position="451"/>
        <end position="555"/>
    </location>
</feature>
<evidence type="ECO:0000259" key="3">
    <source>
        <dbReference type="Pfam" id="PF23664"/>
    </source>
</evidence>
<feature type="domain" description="Nucleoporin POM152 ninth Ig-like" evidence="7">
    <location>
        <begin position="1092"/>
        <end position="1163"/>
    </location>
</feature>
<dbReference type="Pfam" id="PF24097">
    <property type="entry name" value="TMD_POM152"/>
    <property type="match status" value="1"/>
</dbReference>
<keyword evidence="2" id="KW-0472">Membrane</keyword>
<comment type="caution">
    <text evidence="8">The sequence shown here is derived from an EMBL/GenBank/DDBJ whole genome shotgun (WGS) entry which is preliminary data.</text>
</comment>
<proteinExistence type="predicted"/>
<dbReference type="InterPro" id="IPR037701">
    <property type="entry name" value="Pom152"/>
</dbReference>
<feature type="domain" description="Nucleoporin POM152 Ig-like" evidence="5">
    <location>
        <begin position="765"/>
        <end position="846"/>
    </location>
</feature>
<feature type="domain" description="Nucleoporin POM152 immunoglobulin-like" evidence="3">
    <location>
        <begin position="888"/>
        <end position="959"/>
    </location>
</feature>
<evidence type="ECO:0000313" key="9">
    <source>
        <dbReference type="Proteomes" id="UP001219525"/>
    </source>
</evidence>
<evidence type="ECO:0000259" key="7">
    <source>
        <dbReference type="Pfam" id="PF24527"/>
    </source>
</evidence>
<accession>A0AAD6YPL0</accession>